<keyword evidence="2" id="KW-1185">Reference proteome</keyword>
<protein>
    <submittedName>
        <fullName evidence="1">Uncharacterized protein</fullName>
    </submittedName>
</protein>
<evidence type="ECO:0000313" key="2">
    <source>
        <dbReference type="Proteomes" id="UP000265520"/>
    </source>
</evidence>
<name>A0A392U8M4_9FABA</name>
<reference evidence="1 2" key="1">
    <citation type="journal article" date="2018" name="Front. Plant Sci.">
        <title>Red Clover (Trifolium pratense) and Zigzag Clover (T. medium) - A Picture of Genomic Similarities and Differences.</title>
        <authorList>
            <person name="Dluhosova J."/>
            <person name="Istvanek J."/>
            <person name="Nedelnik J."/>
            <person name="Repkova J."/>
        </authorList>
    </citation>
    <scope>NUCLEOTIDE SEQUENCE [LARGE SCALE GENOMIC DNA]</scope>
    <source>
        <strain evidence="2">cv. 10/8</strain>
        <tissue evidence="1">Leaf</tissue>
    </source>
</reference>
<sequence length="34" mass="3959">MEEMRNETICGNECLDFLKFPCWRAAPAVLRDAQ</sequence>
<comment type="caution">
    <text evidence="1">The sequence shown here is derived from an EMBL/GenBank/DDBJ whole genome shotgun (WGS) entry which is preliminary data.</text>
</comment>
<evidence type="ECO:0000313" key="1">
    <source>
        <dbReference type="EMBL" id="MCI68780.1"/>
    </source>
</evidence>
<organism evidence="1 2">
    <name type="scientific">Trifolium medium</name>
    <dbReference type="NCBI Taxonomy" id="97028"/>
    <lineage>
        <taxon>Eukaryota</taxon>
        <taxon>Viridiplantae</taxon>
        <taxon>Streptophyta</taxon>
        <taxon>Embryophyta</taxon>
        <taxon>Tracheophyta</taxon>
        <taxon>Spermatophyta</taxon>
        <taxon>Magnoliopsida</taxon>
        <taxon>eudicotyledons</taxon>
        <taxon>Gunneridae</taxon>
        <taxon>Pentapetalae</taxon>
        <taxon>rosids</taxon>
        <taxon>fabids</taxon>
        <taxon>Fabales</taxon>
        <taxon>Fabaceae</taxon>
        <taxon>Papilionoideae</taxon>
        <taxon>50 kb inversion clade</taxon>
        <taxon>NPAAA clade</taxon>
        <taxon>Hologalegina</taxon>
        <taxon>IRL clade</taxon>
        <taxon>Trifolieae</taxon>
        <taxon>Trifolium</taxon>
    </lineage>
</organism>
<accession>A0A392U8M4</accession>
<proteinExistence type="predicted"/>
<feature type="non-terminal residue" evidence="1">
    <location>
        <position position="34"/>
    </location>
</feature>
<dbReference type="AlphaFoldDB" id="A0A392U8M4"/>
<dbReference type="Proteomes" id="UP000265520">
    <property type="component" value="Unassembled WGS sequence"/>
</dbReference>
<dbReference type="EMBL" id="LXQA010742857">
    <property type="protein sequence ID" value="MCI68780.1"/>
    <property type="molecule type" value="Genomic_DNA"/>
</dbReference>